<dbReference type="GO" id="GO:0006556">
    <property type="term" value="P:S-adenosylmethionine biosynthetic process"/>
    <property type="evidence" value="ECO:0007669"/>
    <property type="project" value="InterPro"/>
</dbReference>
<protein>
    <recommendedName>
        <fullName evidence="12">Methionine adenosyltransferase</fullName>
    </recommendedName>
</protein>
<keyword evidence="1" id="KW-0554">One-carbon metabolism</keyword>
<feature type="domain" description="S-adenosylmethionine synthetase N-terminal" evidence="8">
    <location>
        <begin position="2"/>
        <end position="85"/>
    </location>
</feature>
<evidence type="ECO:0000256" key="6">
    <source>
        <dbReference type="ARBA" id="ARBA00022842"/>
    </source>
</evidence>
<reference evidence="10" key="1">
    <citation type="submission" date="2020-05" db="UniProtKB">
        <authorList>
            <consortium name="EnsemblMetazoa"/>
        </authorList>
    </citation>
    <scope>IDENTIFICATION</scope>
    <source>
        <strain evidence="10">BB02</strain>
    </source>
</reference>
<keyword evidence="2" id="KW-0808">Transferase</keyword>
<dbReference type="EnsemblMetazoa" id="BGLB038743-RA">
    <property type="protein sequence ID" value="BGLB038743-PA"/>
    <property type="gene ID" value="BGLB038743"/>
</dbReference>
<evidence type="ECO:0000256" key="1">
    <source>
        <dbReference type="ARBA" id="ARBA00022563"/>
    </source>
</evidence>
<dbReference type="Gene3D" id="3.30.300.10">
    <property type="match status" value="1"/>
</dbReference>
<dbReference type="GO" id="GO:0004478">
    <property type="term" value="F:methionine adenosyltransferase activity"/>
    <property type="evidence" value="ECO:0007669"/>
    <property type="project" value="UniProtKB-EC"/>
</dbReference>
<evidence type="ECO:0000256" key="3">
    <source>
        <dbReference type="ARBA" id="ARBA00022723"/>
    </source>
</evidence>
<feature type="domain" description="S-adenosylmethionine synthetase C-terminal" evidence="9">
    <location>
        <begin position="114"/>
        <end position="145"/>
    </location>
</feature>
<evidence type="ECO:0000259" key="8">
    <source>
        <dbReference type="Pfam" id="PF00438"/>
    </source>
</evidence>
<dbReference type="Proteomes" id="UP000076420">
    <property type="component" value="Unassembled WGS sequence"/>
</dbReference>
<evidence type="ECO:0000256" key="2">
    <source>
        <dbReference type="ARBA" id="ARBA00022679"/>
    </source>
</evidence>
<dbReference type="InterPro" id="IPR022628">
    <property type="entry name" value="S-AdoMet_synt_N"/>
</dbReference>
<keyword evidence="7" id="KW-0630">Potassium</keyword>
<proteinExistence type="predicted"/>
<evidence type="ECO:0000313" key="10">
    <source>
        <dbReference type="EnsemblMetazoa" id="BGLB038743-PA"/>
    </source>
</evidence>
<evidence type="ECO:0000256" key="4">
    <source>
        <dbReference type="ARBA" id="ARBA00022741"/>
    </source>
</evidence>
<evidence type="ECO:0008006" key="12">
    <source>
        <dbReference type="Google" id="ProtNLM"/>
    </source>
</evidence>
<dbReference type="VEuPathDB" id="VectorBase:BGLB038743"/>
<keyword evidence="3" id="KW-0479">Metal-binding</keyword>
<keyword evidence="5" id="KW-0067">ATP-binding</keyword>
<dbReference type="Pfam" id="PF02773">
    <property type="entry name" value="S-AdoMet_synt_C"/>
    <property type="match status" value="1"/>
</dbReference>
<dbReference type="SUPFAM" id="SSF55973">
    <property type="entry name" value="S-adenosylmethionine synthetase"/>
    <property type="match status" value="3"/>
</dbReference>
<name>A0A2C9M5Q5_BIOGL</name>
<dbReference type="InterPro" id="IPR002133">
    <property type="entry name" value="S-AdoMet_synthetase"/>
</dbReference>
<dbReference type="AlphaFoldDB" id="A0A2C9M5Q5"/>
<dbReference type="GO" id="GO:0046872">
    <property type="term" value="F:metal ion binding"/>
    <property type="evidence" value="ECO:0007669"/>
    <property type="project" value="UniProtKB-KW"/>
</dbReference>
<evidence type="ECO:0000256" key="7">
    <source>
        <dbReference type="ARBA" id="ARBA00022958"/>
    </source>
</evidence>
<dbReference type="GO" id="GO:0006730">
    <property type="term" value="P:one-carbon metabolic process"/>
    <property type="evidence" value="ECO:0007669"/>
    <property type="project" value="UniProtKB-KW"/>
</dbReference>
<dbReference type="STRING" id="6526.A0A2C9M5Q5"/>
<keyword evidence="6" id="KW-0460">Magnesium</keyword>
<dbReference type="InterPro" id="IPR022630">
    <property type="entry name" value="S-AdoMet_synt_C"/>
</dbReference>
<dbReference type="GO" id="GO:0005524">
    <property type="term" value="F:ATP binding"/>
    <property type="evidence" value="ECO:0007669"/>
    <property type="project" value="UniProtKB-KW"/>
</dbReference>
<sequence>GAGHPDKICDQISDTVLDRVLAKDPNARVAIECMASNRLIVIGGEMTTSTYVDVVECEKPRIDTVLMSVQHAADYDEASFKNFIKENIMKQVARQYGLNEDFKVFINPTGKFVIGGPIGDTGLTGRKIIVDSYGGKGRHGGGAFS</sequence>
<keyword evidence="4" id="KW-0547">Nucleotide-binding</keyword>
<dbReference type="InterPro" id="IPR022636">
    <property type="entry name" value="S-AdoMet_synthetase_sfam"/>
</dbReference>
<dbReference type="PANTHER" id="PTHR11964">
    <property type="entry name" value="S-ADENOSYLMETHIONINE SYNTHETASE"/>
    <property type="match status" value="1"/>
</dbReference>
<evidence type="ECO:0000256" key="5">
    <source>
        <dbReference type="ARBA" id="ARBA00022840"/>
    </source>
</evidence>
<organism evidence="10 11">
    <name type="scientific">Biomphalaria glabrata</name>
    <name type="common">Bloodfluke planorb</name>
    <name type="synonym">Freshwater snail</name>
    <dbReference type="NCBI Taxonomy" id="6526"/>
    <lineage>
        <taxon>Eukaryota</taxon>
        <taxon>Metazoa</taxon>
        <taxon>Spiralia</taxon>
        <taxon>Lophotrochozoa</taxon>
        <taxon>Mollusca</taxon>
        <taxon>Gastropoda</taxon>
        <taxon>Heterobranchia</taxon>
        <taxon>Euthyneura</taxon>
        <taxon>Panpulmonata</taxon>
        <taxon>Hygrophila</taxon>
        <taxon>Lymnaeoidea</taxon>
        <taxon>Planorbidae</taxon>
        <taxon>Biomphalaria</taxon>
    </lineage>
</organism>
<accession>A0A2C9M5Q5</accession>
<dbReference type="Pfam" id="PF00438">
    <property type="entry name" value="S-AdoMet_synt_N"/>
    <property type="match status" value="1"/>
</dbReference>
<gene>
    <name evidence="10" type="primary">106071486</name>
</gene>
<evidence type="ECO:0000259" key="9">
    <source>
        <dbReference type="Pfam" id="PF02773"/>
    </source>
</evidence>
<evidence type="ECO:0000313" key="11">
    <source>
        <dbReference type="Proteomes" id="UP000076420"/>
    </source>
</evidence>